<organism evidence="2 3">
    <name type="scientific">Amycolatopsis acididurans</name>
    <dbReference type="NCBI Taxonomy" id="2724524"/>
    <lineage>
        <taxon>Bacteria</taxon>
        <taxon>Bacillati</taxon>
        <taxon>Actinomycetota</taxon>
        <taxon>Actinomycetes</taxon>
        <taxon>Pseudonocardiales</taxon>
        <taxon>Pseudonocardiaceae</taxon>
        <taxon>Amycolatopsis</taxon>
    </lineage>
</organism>
<dbReference type="InterPro" id="IPR000182">
    <property type="entry name" value="GNAT_dom"/>
</dbReference>
<dbReference type="PROSITE" id="PS51186">
    <property type="entry name" value="GNAT"/>
    <property type="match status" value="1"/>
</dbReference>
<evidence type="ECO:0000259" key="1">
    <source>
        <dbReference type="PROSITE" id="PS51186"/>
    </source>
</evidence>
<dbReference type="RefSeq" id="WP_168513880.1">
    <property type="nucleotide sequence ID" value="NZ_JAAXLS010000004.1"/>
</dbReference>
<proteinExistence type="predicted"/>
<protein>
    <recommendedName>
        <fullName evidence="1">N-acetyltransferase domain-containing protein</fullName>
    </recommendedName>
</protein>
<reference evidence="2 3" key="1">
    <citation type="submission" date="2020-04" db="EMBL/GenBank/DDBJ databases">
        <title>Novel species.</title>
        <authorList>
            <person name="Teo W.F.A."/>
            <person name="Lipun K."/>
            <person name="Srisuk N."/>
            <person name="Duangmal K."/>
        </authorList>
    </citation>
    <scope>NUCLEOTIDE SEQUENCE [LARGE SCALE GENOMIC DNA]</scope>
    <source>
        <strain evidence="2 3">K13G38</strain>
    </source>
</reference>
<dbReference type="Gene3D" id="3.40.630.30">
    <property type="match status" value="1"/>
</dbReference>
<accession>A0ABX1J1C4</accession>
<dbReference type="InterPro" id="IPR016181">
    <property type="entry name" value="Acyl_CoA_acyltransferase"/>
</dbReference>
<dbReference type="SUPFAM" id="SSF55729">
    <property type="entry name" value="Acyl-CoA N-acyltransferases (Nat)"/>
    <property type="match status" value="2"/>
</dbReference>
<evidence type="ECO:0000313" key="2">
    <source>
        <dbReference type="EMBL" id="NKQ53201.1"/>
    </source>
</evidence>
<comment type="caution">
    <text evidence="2">The sequence shown here is derived from an EMBL/GenBank/DDBJ whole genome shotgun (WGS) entry which is preliminary data.</text>
</comment>
<dbReference type="Proteomes" id="UP000715441">
    <property type="component" value="Unassembled WGS sequence"/>
</dbReference>
<feature type="domain" description="N-acetyltransferase" evidence="1">
    <location>
        <begin position="162"/>
        <end position="298"/>
    </location>
</feature>
<sequence length="298" mass="31431">MISYEWRSGLEGQEAAEVAGLVNEAAEYDEEAGFSRVTSPAARPGHHLLVRVQPGGEDDPWPLAAYARLAVSGGAGTLQLVVRPEFRSLGIATLVFEKLGLPPAGDDGWCGTGATVLLAWAHGDHPAAERMARRFGAAAVRRMWKLVAKIDAVSRNGHCGDVTVRPLEPADLMALERLEQIEDTGWASPSGREHLIADSSVLVATDAGGALLGAIRLSGVRGNGSPSRSAGTVLTLSAGGPAVARVLLESGLDYLRKMGFRRAQIYVDAGNAETVRITRALGFVHDRSDVCYVVSGSV</sequence>
<gene>
    <name evidence="2" type="ORF">HFP15_09935</name>
</gene>
<evidence type="ECO:0000313" key="3">
    <source>
        <dbReference type="Proteomes" id="UP000715441"/>
    </source>
</evidence>
<dbReference type="EMBL" id="JAAXLS010000004">
    <property type="protein sequence ID" value="NKQ53201.1"/>
    <property type="molecule type" value="Genomic_DNA"/>
</dbReference>
<name>A0ABX1J1C4_9PSEU</name>
<keyword evidence="3" id="KW-1185">Reference proteome</keyword>